<keyword evidence="3" id="KW-1185">Reference proteome</keyword>
<gene>
    <name evidence="2" type="ORF">C7212DRAFT_344453</name>
</gene>
<dbReference type="Proteomes" id="UP000246991">
    <property type="component" value="Unassembled WGS sequence"/>
</dbReference>
<name>A0A317SNF2_9PEZI</name>
<feature type="compositionally biased region" description="Acidic residues" evidence="1">
    <location>
        <begin position="13"/>
        <end position="28"/>
    </location>
</feature>
<dbReference type="STRING" id="42249.A0A317SNF2"/>
<evidence type="ECO:0000313" key="3">
    <source>
        <dbReference type="Proteomes" id="UP000246991"/>
    </source>
</evidence>
<dbReference type="EMBL" id="PYWC01000039">
    <property type="protein sequence ID" value="PWW75982.1"/>
    <property type="molecule type" value="Genomic_DNA"/>
</dbReference>
<feature type="compositionally biased region" description="Acidic residues" evidence="1">
    <location>
        <begin position="35"/>
        <end position="46"/>
    </location>
</feature>
<proteinExistence type="predicted"/>
<dbReference type="OrthoDB" id="5401962at2759"/>
<organism evidence="2 3">
    <name type="scientific">Tuber magnatum</name>
    <name type="common">white Piedmont truffle</name>
    <dbReference type="NCBI Taxonomy" id="42249"/>
    <lineage>
        <taxon>Eukaryota</taxon>
        <taxon>Fungi</taxon>
        <taxon>Dikarya</taxon>
        <taxon>Ascomycota</taxon>
        <taxon>Pezizomycotina</taxon>
        <taxon>Pezizomycetes</taxon>
        <taxon>Pezizales</taxon>
        <taxon>Tuberaceae</taxon>
        <taxon>Tuber</taxon>
    </lineage>
</organism>
<accession>A0A317SNF2</accession>
<reference evidence="2 3" key="1">
    <citation type="submission" date="2018-03" db="EMBL/GenBank/DDBJ databases">
        <title>Genomes of Pezizomycetes fungi and the evolution of truffles.</title>
        <authorList>
            <person name="Murat C."/>
            <person name="Payen T."/>
            <person name="Noel B."/>
            <person name="Kuo A."/>
            <person name="Martin F.M."/>
        </authorList>
    </citation>
    <scope>NUCLEOTIDE SEQUENCE [LARGE SCALE GENOMIC DNA]</scope>
    <source>
        <strain evidence="2">091103-1</strain>
    </source>
</reference>
<protein>
    <submittedName>
        <fullName evidence="2">Uncharacterized protein</fullName>
    </submittedName>
</protein>
<evidence type="ECO:0000256" key="1">
    <source>
        <dbReference type="SAM" id="MobiDB-lite"/>
    </source>
</evidence>
<sequence>MWESTTGRISDQDSNDDGESETDCDVSDNEFSLYETEEEEAESDEDLSTNCKRLTLVYGKELRSYIFDLGLTSRKLAQIINEYVNTRKVSDSNTAVATSLAPKTSEDQIIHSLERIGVENDNDIETETRRRSAVVASTRIYPGYQFLFLFDNSANHGTYAEDALRVQSMSLKPGGLSQKLMRPGYMHGDLTQVQEMSYIIINSDTGVGVTEAKGTARRVRSLRGVSSPKSIVGNALKGENVMPVNGGISAGNASQKFVVFFMQAFQEETAKAARRKHHLVLEM</sequence>
<comment type="caution">
    <text evidence="2">The sequence shown here is derived from an EMBL/GenBank/DDBJ whole genome shotgun (WGS) entry which is preliminary data.</text>
</comment>
<evidence type="ECO:0000313" key="2">
    <source>
        <dbReference type="EMBL" id="PWW75982.1"/>
    </source>
</evidence>
<dbReference type="AlphaFoldDB" id="A0A317SNF2"/>
<feature type="region of interest" description="Disordered" evidence="1">
    <location>
        <begin position="1"/>
        <end position="46"/>
    </location>
</feature>